<protein>
    <submittedName>
        <fullName evidence="1">Uncharacterized protein</fullName>
    </submittedName>
</protein>
<reference evidence="1" key="1">
    <citation type="journal article" date="2015" name="Int. J. Syst. Evol. Microbiol.">
        <title>Rhizobium alvei sp. nov., isolated from a freshwater river.</title>
        <authorList>
            <person name="Sheu S.Y."/>
            <person name="Huang H.W."/>
            <person name="Young C.C."/>
            <person name="Chen W.M."/>
        </authorList>
    </citation>
    <scope>NUCLEOTIDE SEQUENCE</scope>
    <source>
        <strain evidence="1">TNR-22</strain>
    </source>
</reference>
<accession>A0ABT8YKC6</accession>
<proteinExistence type="predicted"/>
<sequence>MTRPFTTDHERSAAVELAAQWLADQAGGIVRPIPALQERFGLSALQATEACAMAARMRTYRSAHG</sequence>
<evidence type="ECO:0000313" key="2">
    <source>
        <dbReference type="Proteomes" id="UP001174932"/>
    </source>
</evidence>
<comment type="caution">
    <text evidence="1">The sequence shown here is derived from an EMBL/GenBank/DDBJ whole genome shotgun (WGS) entry which is preliminary data.</text>
</comment>
<organism evidence="1 2">
    <name type="scientific">Rhizobium alvei</name>
    <dbReference type="NCBI Taxonomy" id="1132659"/>
    <lineage>
        <taxon>Bacteria</taxon>
        <taxon>Pseudomonadati</taxon>
        <taxon>Pseudomonadota</taxon>
        <taxon>Alphaproteobacteria</taxon>
        <taxon>Hyphomicrobiales</taxon>
        <taxon>Rhizobiaceae</taxon>
        <taxon>Rhizobium/Agrobacterium group</taxon>
        <taxon>Rhizobium</taxon>
    </lineage>
</organism>
<reference evidence="1" key="2">
    <citation type="submission" date="2023-07" db="EMBL/GenBank/DDBJ databases">
        <authorList>
            <person name="Shen H."/>
        </authorList>
    </citation>
    <scope>NUCLEOTIDE SEQUENCE</scope>
    <source>
        <strain evidence="1">TNR-22</strain>
    </source>
</reference>
<evidence type="ECO:0000313" key="1">
    <source>
        <dbReference type="EMBL" id="MDO6963981.1"/>
    </source>
</evidence>
<dbReference type="EMBL" id="JAUOZU010000006">
    <property type="protein sequence ID" value="MDO6963981.1"/>
    <property type="molecule type" value="Genomic_DNA"/>
</dbReference>
<gene>
    <name evidence="1" type="ORF">Q4481_08435</name>
</gene>
<keyword evidence="2" id="KW-1185">Reference proteome</keyword>
<name>A0ABT8YKC6_9HYPH</name>
<dbReference type="Proteomes" id="UP001174932">
    <property type="component" value="Unassembled WGS sequence"/>
</dbReference>
<dbReference type="RefSeq" id="WP_304375895.1">
    <property type="nucleotide sequence ID" value="NZ_JAUOZU010000006.1"/>
</dbReference>